<dbReference type="EC" id="6.3.4.3" evidence="8"/>
<dbReference type="RefSeq" id="WP_047875790.1">
    <property type="nucleotide sequence ID" value="NZ_BMYC01000026.1"/>
</dbReference>
<dbReference type="FunFam" id="3.30.1510.10:FF:000001">
    <property type="entry name" value="Formate--tetrahydrofolate ligase"/>
    <property type="match status" value="1"/>
</dbReference>
<evidence type="ECO:0000256" key="7">
    <source>
        <dbReference type="ARBA" id="ARBA00061363"/>
    </source>
</evidence>
<keyword evidence="4 8" id="KW-0547">Nucleotide-binding</keyword>
<organism evidence="9 10">
    <name type="scientific">Photobacterium aphoticum</name>
    <dbReference type="NCBI Taxonomy" id="754436"/>
    <lineage>
        <taxon>Bacteria</taxon>
        <taxon>Pseudomonadati</taxon>
        <taxon>Pseudomonadota</taxon>
        <taxon>Gammaproteobacteria</taxon>
        <taxon>Vibrionales</taxon>
        <taxon>Vibrionaceae</taxon>
        <taxon>Photobacterium</taxon>
    </lineage>
</organism>
<comment type="similarity">
    <text evidence="7 8">Belongs to the formate--tetrahydrofolate ligase family.</text>
</comment>
<keyword evidence="3 8" id="KW-0436">Ligase</keyword>
<dbReference type="PROSITE" id="PS00722">
    <property type="entry name" value="FTHFS_2"/>
    <property type="match status" value="1"/>
</dbReference>
<dbReference type="Proteomes" id="UP000036426">
    <property type="component" value="Unassembled WGS sequence"/>
</dbReference>
<dbReference type="HAMAP" id="MF_01543">
    <property type="entry name" value="FTHFS"/>
    <property type="match status" value="1"/>
</dbReference>
<keyword evidence="2 8" id="KW-0554">One-carbon metabolism</keyword>
<comment type="caution">
    <text evidence="9">The sequence shown here is derived from an EMBL/GenBank/DDBJ whole genome shotgun (WGS) entry which is preliminary data.</text>
</comment>
<dbReference type="GO" id="GO:0035999">
    <property type="term" value="P:tetrahydrofolate interconversion"/>
    <property type="evidence" value="ECO:0007669"/>
    <property type="project" value="UniProtKB-UniRule"/>
</dbReference>
<reference evidence="9 10" key="1">
    <citation type="submission" date="2015-05" db="EMBL/GenBank/DDBJ databases">
        <title>Photobacterium galathea sp. nov.</title>
        <authorList>
            <person name="Machado H."/>
            <person name="Gram L."/>
        </authorList>
    </citation>
    <scope>NUCLEOTIDE SEQUENCE [LARGE SCALE GENOMIC DNA]</scope>
    <source>
        <strain evidence="9 10">DSM 25995</strain>
    </source>
</reference>
<dbReference type="CDD" id="cd00477">
    <property type="entry name" value="FTHFS"/>
    <property type="match status" value="1"/>
</dbReference>
<evidence type="ECO:0000256" key="3">
    <source>
        <dbReference type="ARBA" id="ARBA00022598"/>
    </source>
</evidence>
<name>A0A0J1GIH3_9GAMM</name>
<dbReference type="InterPro" id="IPR020628">
    <property type="entry name" value="Formate_THF_ligase_CS"/>
</dbReference>
<keyword evidence="5 8" id="KW-0067">ATP-binding</keyword>
<dbReference type="Gene3D" id="3.10.410.10">
    <property type="entry name" value="Formyltetrahydrofolate synthetase, domain 3"/>
    <property type="match status" value="1"/>
</dbReference>
<evidence type="ECO:0000256" key="2">
    <source>
        <dbReference type="ARBA" id="ARBA00022563"/>
    </source>
</evidence>
<dbReference type="FunFam" id="3.10.410.10:FF:000001">
    <property type="entry name" value="Putative formate--tetrahydrofolate ligase"/>
    <property type="match status" value="1"/>
</dbReference>
<evidence type="ECO:0000256" key="6">
    <source>
        <dbReference type="ARBA" id="ARBA00049033"/>
    </source>
</evidence>
<keyword evidence="10" id="KW-1185">Reference proteome</keyword>
<evidence type="ECO:0000256" key="4">
    <source>
        <dbReference type="ARBA" id="ARBA00022741"/>
    </source>
</evidence>
<dbReference type="GO" id="GO:0004329">
    <property type="term" value="F:formate-tetrahydrofolate ligase activity"/>
    <property type="evidence" value="ECO:0007669"/>
    <property type="project" value="UniProtKB-UniRule"/>
</dbReference>
<dbReference type="SUPFAM" id="SSF52540">
    <property type="entry name" value="P-loop containing nucleoside triphosphate hydrolases"/>
    <property type="match status" value="1"/>
</dbReference>
<evidence type="ECO:0000256" key="5">
    <source>
        <dbReference type="ARBA" id="ARBA00022840"/>
    </source>
</evidence>
<dbReference type="EMBL" id="LDOV01000032">
    <property type="protein sequence ID" value="KLU99365.1"/>
    <property type="molecule type" value="Genomic_DNA"/>
</dbReference>
<evidence type="ECO:0000256" key="1">
    <source>
        <dbReference type="ARBA" id="ARBA00004777"/>
    </source>
</evidence>
<dbReference type="PATRIC" id="fig|754436.4.peg.3766"/>
<dbReference type="UniPathway" id="UPA00193"/>
<dbReference type="InterPro" id="IPR027417">
    <property type="entry name" value="P-loop_NTPase"/>
</dbReference>
<evidence type="ECO:0000313" key="10">
    <source>
        <dbReference type="Proteomes" id="UP000036426"/>
    </source>
</evidence>
<gene>
    <name evidence="8" type="primary">fhs</name>
    <name evidence="9" type="ORF">ABT58_17775</name>
</gene>
<proteinExistence type="inferred from homology"/>
<comment type="pathway">
    <text evidence="1 8">One-carbon metabolism; tetrahydrofolate interconversion.</text>
</comment>
<dbReference type="Gene3D" id="3.40.50.300">
    <property type="entry name" value="P-loop containing nucleotide triphosphate hydrolases"/>
    <property type="match status" value="1"/>
</dbReference>
<dbReference type="NCBIfam" id="NF010031">
    <property type="entry name" value="PRK13506.1"/>
    <property type="match status" value="1"/>
</dbReference>
<evidence type="ECO:0000313" key="9">
    <source>
        <dbReference type="EMBL" id="KLU99365.1"/>
    </source>
</evidence>
<dbReference type="AlphaFoldDB" id="A0A0J1GIH3"/>
<protein>
    <recommendedName>
        <fullName evidence="8">Formate--tetrahydrofolate ligase</fullName>
        <ecNumber evidence="8">6.3.4.3</ecNumber>
    </recommendedName>
    <alternativeName>
        <fullName evidence="8">Formyltetrahydrofolate synthetase</fullName>
        <shortName evidence="8">FHS</shortName>
        <shortName evidence="8">FTHFS</shortName>
    </alternativeName>
</protein>
<dbReference type="Gene3D" id="3.30.1510.10">
    <property type="entry name" value="Domain 2, N(10)-formyltetrahydrofolate synthetase"/>
    <property type="match status" value="1"/>
</dbReference>
<dbReference type="GO" id="GO:0005524">
    <property type="term" value="F:ATP binding"/>
    <property type="evidence" value="ECO:0007669"/>
    <property type="project" value="UniProtKB-UniRule"/>
</dbReference>
<sequence>MKSDIEICRETLLTPIDQIAQHAGIHADDLTPQGTLKAKVKPSILKRLADQPEGKLVVVTAITPTPLGEGKTVTTIGLAQGLAKLNKKVMACIRQPSMGPVFGVKGGAAGGGYSQVAPMEKLNLHLTGDIHAVTAAHNLAAAALDARLYHEERLGYDAFSVQTGMPALRIDINRIVWKRVMDHNDRALRMITVGKNEPGKNINGIEREDGFDISAASELMAILALAKDLADMRQRIGRIVLAYNLDGEPVTAEDLQVAGAMAVTMCEAIEPTLMQTLEGVPTLIHAGPFANIAHGNSSIIADRIALKLSEFTITEGGFGSDMGFEKACNIKAQQAGRGPDCAVVVATLRGLKANSGRYDLRPGQSLPDSIFAPDADALNDGFANLAWHINNAAKYGVPVVVAINRFPQDTDAELAQLKTLIEQATFPTRVEVAISEAFGKGGNGALELAQAVINACEQPAHFKPLYTLDQTLEEKLMTVAEVGYGACGIELSDLAKQQLAELKAHGHDNLAICMAKTPMSISHDPSQKGAPTQFTVPVRELKLCAGAGFVYALCGNVMTMPGLPEKPAYLSLDIDSDGNIIGLS</sequence>
<evidence type="ECO:0000256" key="8">
    <source>
        <dbReference type="HAMAP-Rule" id="MF_01543"/>
    </source>
</evidence>
<dbReference type="NCBIfam" id="NF010030">
    <property type="entry name" value="PRK13505.1"/>
    <property type="match status" value="1"/>
</dbReference>
<dbReference type="OrthoDB" id="9761733at2"/>
<dbReference type="Pfam" id="PF01268">
    <property type="entry name" value="FTHFS"/>
    <property type="match status" value="1"/>
</dbReference>
<accession>A0A0J1GIH3</accession>
<dbReference type="PROSITE" id="PS00721">
    <property type="entry name" value="FTHFS_1"/>
    <property type="match status" value="1"/>
</dbReference>
<comment type="catalytic activity">
    <reaction evidence="6 8">
        <text>(6S)-5,6,7,8-tetrahydrofolate + formate + ATP = (6R)-10-formyltetrahydrofolate + ADP + phosphate</text>
        <dbReference type="Rhea" id="RHEA:20221"/>
        <dbReference type="ChEBI" id="CHEBI:15740"/>
        <dbReference type="ChEBI" id="CHEBI:30616"/>
        <dbReference type="ChEBI" id="CHEBI:43474"/>
        <dbReference type="ChEBI" id="CHEBI:57453"/>
        <dbReference type="ChEBI" id="CHEBI:195366"/>
        <dbReference type="ChEBI" id="CHEBI:456216"/>
        <dbReference type="EC" id="6.3.4.3"/>
    </reaction>
</comment>
<feature type="binding site" evidence="8">
    <location>
        <begin position="65"/>
        <end position="72"/>
    </location>
    <ligand>
        <name>ATP</name>
        <dbReference type="ChEBI" id="CHEBI:30616"/>
    </ligand>
</feature>
<dbReference type="InterPro" id="IPR000559">
    <property type="entry name" value="Formate_THF_ligase"/>
</dbReference>